<dbReference type="CDD" id="cd07136">
    <property type="entry name" value="ALDH_YwdH-P39616"/>
    <property type="match status" value="1"/>
</dbReference>
<evidence type="ECO:0000256" key="5">
    <source>
        <dbReference type="PIRSR" id="PIRSR036492-1"/>
    </source>
</evidence>
<dbReference type="InterPro" id="IPR016163">
    <property type="entry name" value="Ald_DH_C"/>
</dbReference>
<dbReference type="FunFam" id="3.40.309.10:FF:000003">
    <property type="entry name" value="Aldehyde dehydrogenase"/>
    <property type="match status" value="1"/>
</dbReference>
<evidence type="ECO:0000313" key="10">
    <source>
        <dbReference type="Proteomes" id="UP000292886"/>
    </source>
</evidence>
<sequence>MEMTVNEAASLLARQHQYFQTQVTKPLAFRVEQLRKLKAGLKKYEAQFIEALNQDLGKCENESYMTEIGLSYHSIDIMLKQLKKWMKPHKVVTPVVNFPAKSYIVREPYGSALIIGPYNYPYQLLFEPLIGAIAAGNTAVLKPSEISANFSRVAATMIHEIFTDEFIAVVEGAVATNTALLAQPFDYIFFTGSVPVGKIVMAAASKHLTPVTLELGGKSPVIVDETANLKVAAERIIWGKTINSGQTCIAPDYLMVHQDVKAQLITEMKLALKTFYGDDIEQSKSFARMISDKQFNRVTSLLDDSSTHIVAGGKRNAVTRYIEPTLAEVDDFSAALMQDEIFGPVLPIVTFTSLADAITQIKTLPKPLALYVFTENKKSADQVLHEISSGGACVNNTIMHITNPNLPFGGVGPAGIGNYHGEHSFNTFSHERGVLKSSTKFPIRLIFPPYNLKQLKIVKWIYK</sequence>
<dbReference type="PANTHER" id="PTHR43570:SF16">
    <property type="entry name" value="ALDEHYDE DEHYDROGENASE TYPE III, ISOFORM Q"/>
    <property type="match status" value="1"/>
</dbReference>
<dbReference type="EMBL" id="CP037940">
    <property type="protein sequence ID" value="QBO36831.1"/>
    <property type="molecule type" value="Genomic_DNA"/>
</dbReference>
<evidence type="ECO:0000256" key="1">
    <source>
        <dbReference type="ARBA" id="ARBA00009986"/>
    </source>
</evidence>
<proteinExistence type="inferred from homology"/>
<reference evidence="10" key="1">
    <citation type="submission" date="2019-03" db="EMBL/GenBank/DDBJ databases">
        <title>Weissella sp. 26KH-42 Genome sequencing.</title>
        <authorList>
            <person name="Heo J."/>
            <person name="Kim S.-J."/>
            <person name="Kim J.-S."/>
            <person name="Hong S.-B."/>
            <person name="Kwon S.-W."/>
        </authorList>
    </citation>
    <scope>NUCLEOTIDE SEQUENCE [LARGE SCALE GENOMIC DNA]</scope>
    <source>
        <strain evidence="10">26KH-42</strain>
    </source>
</reference>
<comment type="similarity">
    <text evidence="1 4 7">Belongs to the aldehyde dehydrogenase family.</text>
</comment>
<name>A0A4P6YVM8_9LACO</name>
<dbReference type="SUPFAM" id="SSF53720">
    <property type="entry name" value="ALDH-like"/>
    <property type="match status" value="1"/>
</dbReference>
<keyword evidence="2 4" id="KW-0560">Oxidoreductase</keyword>
<dbReference type="GO" id="GO:0006081">
    <property type="term" value="P:aldehyde metabolic process"/>
    <property type="evidence" value="ECO:0007669"/>
    <property type="project" value="InterPro"/>
</dbReference>
<dbReference type="PANTHER" id="PTHR43570">
    <property type="entry name" value="ALDEHYDE DEHYDROGENASE"/>
    <property type="match status" value="1"/>
</dbReference>
<dbReference type="OrthoDB" id="9762913at2"/>
<evidence type="ECO:0000259" key="8">
    <source>
        <dbReference type="Pfam" id="PF00171"/>
    </source>
</evidence>
<organism evidence="9 10">
    <name type="scientific">Periweissella cryptocerci</name>
    <dbReference type="NCBI Taxonomy" id="2506420"/>
    <lineage>
        <taxon>Bacteria</taxon>
        <taxon>Bacillati</taxon>
        <taxon>Bacillota</taxon>
        <taxon>Bacilli</taxon>
        <taxon>Lactobacillales</taxon>
        <taxon>Lactobacillaceae</taxon>
        <taxon>Periweissella</taxon>
    </lineage>
</organism>
<dbReference type="PROSITE" id="PS00687">
    <property type="entry name" value="ALDEHYDE_DEHYDR_GLU"/>
    <property type="match status" value="1"/>
</dbReference>
<dbReference type="Proteomes" id="UP000292886">
    <property type="component" value="Chromosome"/>
</dbReference>
<dbReference type="AlphaFoldDB" id="A0A4P6YVM8"/>
<dbReference type="InterPro" id="IPR015590">
    <property type="entry name" value="Aldehyde_DH_dom"/>
</dbReference>
<keyword evidence="10" id="KW-1185">Reference proteome</keyword>
<dbReference type="Pfam" id="PF00171">
    <property type="entry name" value="Aldedh"/>
    <property type="match status" value="1"/>
</dbReference>
<feature type="active site" evidence="5 6">
    <location>
        <position position="214"/>
    </location>
</feature>
<accession>A0A4P6YVM8</accession>
<dbReference type="InterPro" id="IPR016161">
    <property type="entry name" value="Ald_DH/histidinol_DH"/>
</dbReference>
<evidence type="ECO:0000313" key="9">
    <source>
        <dbReference type="EMBL" id="QBO36831.1"/>
    </source>
</evidence>
<dbReference type="InterPro" id="IPR012394">
    <property type="entry name" value="Aldehyde_DH_NAD(P)"/>
</dbReference>
<dbReference type="KEGG" id="wei:EQG49_10440"/>
<dbReference type="InterPro" id="IPR029510">
    <property type="entry name" value="Ald_DH_CS_GLU"/>
</dbReference>
<gene>
    <name evidence="9" type="ORF">EQG49_10440</name>
</gene>
<protein>
    <recommendedName>
        <fullName evidence="4">Aldehyde dehydrogenase</fullName>
    </recommendedName>
</protein>
<feature type="active site" evidence="5">
    <location>
        <position position="248"/>
    </location>
</feature>
<dbReference type="Gene3D" id="3.40.309.10">
    <property type="entry name" value="Aldehyde Dehydrogenase, Chain A, domain 2"/>
    <property type="match status" value="1"/>
</dbReference>
<evidence type="ECO:0000256" key="6">
    <source>
        <dbReference type="PROSITE-ProRule" id="PRU10007"/>
    </source>
</evidence>
<dbReference type="PIRSF" id="PIRSF036492">
    <property type="entry name" value="ALDH"/>
    <property type="match status" value="1"/>
</dbReference>
<keyword evidence="3" id="KW-0520">NAD</keyword>
<dbReference type="InterPro" id="IPR016162">
    <property type="entry name" value="Ald_DH_N"/>
</dbReference>
<dbReference type="GO" id="GO:0005737">
    <property type="term" value="C:cytoplasm"/>
    <property type="evidence" value="ECO:0007669"/>
    <property type="project" value="TreeGrafter"/>
</dbReference>
<evidence type="ECO:0000256" key="2">
    <source>
        <dbReference type="ARBA" id="ARBA00023002"/>
    </source>
</evidence>
<dbReference type="FunFam" id="3.40.605.10:FF:000004">
    <property type="entry name" value="Aldehyde dehydrogenase"/>
    <property type="match status" value="1"/>
</dbReference>
<dbReference type="Gene3D" id="3.40.605.10">
    <property type="entry name" value="Aldehyde Dehydrogenase, Chain A, domain 1"/>
    <property type="match status" value="1"/>
</dbReference>
<feature type="domain" description="Aldehyde dehydrogenase" evidence="8">
    <location>
        <begin position="12"/>
        <end position="430"/>
    </location>
</feature>
<evidence type="ECO:0000256" key="4">
    <source>
        <dbReference type="PIRNR" id="PIRNR036492"/>
    </source>
</evidence>
<dbReference type="GO" id="GO:0004029">
    <property type="term" value="F:aldehyde dehydrogenase (NAD+) activity"/>
    <property type="evidence" value="ECO:0007669"/>
    <property type="project" value="TreeGrafter"/>
</dbReference>
<evidence type="ECO:0000256" key="7">
    <source>
        <dbReference type="RuleBase" id="RU003345"/>
    </source>
</evidence>
<evidence type="ECO:0000256" key="3">
    <source>
        <dbReference type="ARBA" id="ARBA00023027"/>
    </source>
</evidence>
<dbReference type="RefSeq" id="WP_133363908.1">
    <property type="nucleotide sequence ID" value="NZ_CP037940.1"/>
</dbReference>